<evidence type="ECO:0000256" key="4">
    <source>
        <dbReference type="ARBA" id="ARBA00022763"/>
    </source>
</evidence>
<dbReference type="OrthoDB" id="9800977at2"/>
<dbReference type="FunFam" id="1.10.1670.10:FF:000001">
    <property type="entry name" value="Endonuclease III"/>
    <property type="match status" value="1"/>
</dbReference>
<dbReference type="PANTHER" id="PTHR10359:SF18">
    <property type="entry name" value="ENDONUCLEASE III"/>
    <property type="match status" value="1"/>
</dbReference>
<evidence type="ECO:0000259" key="13">
    <source>
        <dbReference type="SMART" id="SM00478"/>
    </source>
</evidence>
<dbReference type="GO" id="GO:0019104">
    <property type="term" value="F:DNA N-glycosylase activity"/>
    <property type="evidence" value="ECO:0007669"/>
    <property type="project" value="UniProtKB-UniRule"/>
</dbReference>
<feature type="binding site" evidence="12">
    <location>
        <position position="198"/>
    </location>
    <ligand>
        <name>[4Fe-4S] cluster</name>
        <dbReference type="ChEBI" id="CHEBI:49883"/>
    </ligand>
</feature>
<evidence type="ECO:0000256" key="6">
    <source>
        <dbReference type="ARBA" id="ARBA00023004"/>
    </source>
</evidence>
<organism evidence="14 15">
    <name type="scientific">Candidatus Sneabacter namystus</name>
    <dbReference type="NCBI Taxonomy" id="2601646"/>
    <lineage>
        <taxon>Bacteria</taxon>
        <taxon>Pseudomonadati</taxon>
        <taxon>Pseudomonadota</taxon>
        <taxon>Alphaproteobacteria</taxon>
        <taxon>Rickettsiales</taxon>
        <taxon>Rickettsiaceae</taxon>
        <taxon>Rickettsieae</taxon>
        <taxon>Candidatus Sneabacter</taxon>
    </lineage>
</organism>
<evidence type="ECO:0000256" key="1">
    <source>
        <dbReference type="ARBA" id="ARBA00008343"/>
    </source>
</evidence>
<keyword evidence="6 12" id="KW-0408">Iron</keyword>
<comment type="similarity">
    <text evidence="1 12">Belongs to the Nth/MutY family.</text>
</comment>
<dbReference type="Gene3D" id="1.10.340.30">
    <property type="entry name" value="Hypothetical protein, domain 2"/>
    <property type="match status" value="1"/>
</dbReference>
<evidence type="ECO:0000256" key="12">
    <source>
        <dbReference type="HAMAP-Rule" id="MF_00942"/>
    </source>
</evidence>
<dbReference type="CDD" id="cd00056">
    <property type="entry name" value="ENDO3c"/>
    <property type="match status" value="1"/>
</dbReference>
<dbReference type="Pfam" id="PF00730">
    <property type="entry name" value="HhH-GPD"/>
    <property type="match status" value="1"/>
</dbReference>
<keyword evidence="10 12" id="KW-0456">Lyase</keyword>
<dbReference type="GO" id="GO:0046872">
    <property type="term" value="F:metal ion binding"/>
    <property type="evidence" value="ECO:0007669"/>
    <property type="project" value="UniProtKB-KW"/>
</dbReference>
<evidence type="ECO:0000256" key="2">
    <source>
        <dbReference type="ARBA" id="ARBA00022485"/>
    </source>
</evidence>
<dbReference type="SMART" id="SM00478">
    <property type="entry name" value="ENDO3c"/>
    <property type="match status" value="1"/>
</dbReference>
<dbReference type="SMART" id="SM00525">
    <property type="entry name" value="FES"/>
    <property type="match status" value="1"/>
</dbReference>
<dbReference type="PROSITE" id="PS01155">
    <property type="entry name" value="ENDONUCLEASE_III_2"/>
    <property type="match status" value="1"/>
</dbReference>
<keyword evidence="14" id="KW-0255">Endonuclease</keyword>
<feature type="domain" description="HhH-GPD" evidence="13">
    <location>
        <begin position="39"/>
        <end position="186"/>
    </location>
</feature>
<dbReference type="InterPro" id="IPR011257">
    <property type="entry name" value="DNA_glycosylase"/>
</dbReference>
<dbReference type="SUPFAM" id="SSF48150">
    <property type="entry name" value="DNA-glycosylase"/>
    <property type="match status" value="1"/>
</dbReference>
<dbReference type="GO" id="GO:0006285">
    <property type="term" value="P:base-excision repair, AP site formation"/>
    <property type="evidence" value="ECO:0007669"/>
    <property type="project" value="TreeGrafter"/>
</dbReference>
<dbReference type="RefSeq" id="WP_148951848.1">
    <property type="nucleotide sequence ID" value="NZ_CP043312.1"/>
</dbReference>
<evidence type="ECO:0000313" key="14">
    <source>
        <dbReference type="EMBL" id="QEK39487.1"/>
    </source>
</evidence>
<dbReference type="AlphaFoldDB" id="A0A5C0UI98"/>
<dbReference type="KEGG" id="snay:FZC37_00845"/>
<dbReference type="GO" id="GO:0003677">
    <property type="term" value="F:DNA binding"/>
    <property type="evidence" value="ECO:0007669"/>
    <property type="project" value="UniProtKB-UniRule"/>
</dbReference>
<keyword evidence="9 12" id="KW-0234">DNA repair</keyword>
<comment type="function">
    <text evidence="12">DNA repair enzyme that has both DNA N-glycosylase activity and AP-lyase activity. The DNA N-glycosylase activity releases various damaged pyrimidines from DNA by cleaving the N-glycosidic bond, leaving an AP (apurinic/apyrimidinic) site. The AP-lyase activity cleaves the phosphodiester bond 3' to the AP site by a beta-elimination, leaving a 3'-terminal unsaturated sugar and a product with a terminal 5'-phosphate.</text>
</comment>
<dbReference type="Proteomes" id="UP000323844">
    <property type="component" value="Chromosome"/>
</dbReference>
<name>A0A5C0UI98_9RICK</name>
<dbReference type="PANTHER" id="PTHR10359">
    <property type="entry name" value="A/G-SPECIFIC ADENINE GLYCOSYLASE/ENDONUCLEASE III"/>
    <property type="match status" value="1"/>
</dbReference>
<gene>
    <name evidence="12 14" type="primary">nth</name>
    <name evidence="14" type="ORF">FZC37_00845</name>
</gene>
<dbReference type="InterPro" id="IPR004036">
    <property type="entry name" value="Endonuclease-III-like_CS2"/>
</dbReference>
<dbReference type="GO" id="GO:0140078">
    <property type="term" value="F:class I DNA-(apurinic or apyrimidinic site) endonuclease activity"/>
    <property type="evidence" value="ECO:0007669"/>
    <property type="project" value="UniProtKB-EC"/>
</dbReference>
<dbReference type="FunFam" id="1.10.340.30:FF:000001">
    <property type="entry name" value="Endonuclease III"/>
    <property type="match status" value="1"/>
</dbReference>
<dbReference type="InterPro" id="IPR003651">
    <property type="entry name" value="Endonuclease3_FeS-loop_motif"/>
</dbReference>
<evidence type="ECO:0000313" key="15">
    <source>
        <dbReference type="Proteomes" id="UP000323844"/>
    </source>
</evidence>
<evidence type="ECO:0000256" key="10">
    <source>
        <dbReference type="ARBA" id="ARBA00023239"/>
    </source>
</evidence>
<feature type="binding site" evidence="12">
    <location>
        <position position="188"/>
    </location>
    <ligand>
        <name>[4Fe-4S] cluster</name>
        <dbReference type="ChEBI" id="CHEBI:49883"/>
    </ligand>
</feature>
<keyword evidence="15" id="KW-1185">Reference proteome</keyword>
<keyword evidence="5 12" id="KW-0378">Hydrolase</keyword>
<keyword evidence="14" id="KW-0540">Nuclease</keyword>
<comment type="cofactor">
    <cofactor evidence="12">
        <name>[4Fe-4S] cluster</name>
        <dbReference type="ChEBI" id="CHEBI:49883"/>
    </cofactor>
    <text evidence="12">Binds 1 [4Fe-4S] cluster.</text>
</comment>
<comment type="catalytic activity">
    <reaction evidence="12">
        <text>2'-deoxyribonucleotide-(2'-deoxyribose 5'-phosphate)-2'-deoxyribonucleotide-DNA = a 3'-end 2'-deoxyribonucleotide-(2,3-dehydro-2,3-deoxyribose 5'-phosphate)-DNA + a 5'-end 5'-phospho-2'-deoxyribonucleoside-DNA + H(+)</text>
        <dbReference type="Rhea" id="RHEA:66592"/>
        <dbReference type="Rhea" id="RHEA-COMP:13180"/>
        <dbReference type="Rhea" id="RHEA-COMP:16897"/>
        <dbReference type="Rhea" id="RHEA-COMP:17067"/>
        <dbReference type="ChEBI" id="CHEBI:15378"/>
        <dbReference type="ChEBI" id="CHEBI:136412"/>
        <dbReference type="ChEBI" id="CHEBI:157695"/>
        <dbReference type="ChEBI" id="CHEBI:167181"/>
        <dbReference type="EC" id="4.2.99.18"/>
    </reaction>
</comment>
<evidence type="ECO:0000256" key="8">
    <source>
        <dbReference type="ARBA" id="ARBA00023125"/>
    </source>
</evidence>
<keyword evidence="7 12" id="KW-0411">Iron-sulfur</keyword>
<feature type="binding site" evidence="12">
    <location>
        <position position="204"/>
    </location>
    <ligand>
        <name>[4Fe-4S] cluster</name>
        <dbReference type="ChEBI" id="CHEBI:49883"/>
    </ligand>
</feature>
<dbReference type="GO" id="GO:0051539">
    <property type="term" value="F:4 iron, 4 sulfur cluster binding"/>
    <property type="evidence" value="ECO:0007669"/>
    <property type="project" value="UniProtKB-UniRule"/>
</dbReference>
<sequence length="211" mass="24122">MNDRLFVTKILDAWRSWCANPTIELDYKNHFTLLVAIVLSARATDVGVNKATHSLFEMYSTPREFIKLGEENLSFYVKTIGLYRTKAKNILKMSHILESKYDGQVPSNFEDLVQLPGVGRKSANVFLNNAYGAQTMPVDTHVFRVARRIGWSDATTVLGVERDLVAILPKKCLNHANNWLVLHGRYVCKARKPNCTKCLINKYCKYYNESK</sequence>
<proteinExistence type="inferred from homology"/>
<dbReference type="PIRSF" id="PIRSF001435">
    <property type="entry name" value="Nth"/>
    <property type="match status" value="1"/>
</dbReference>
<reference evidence="14 15" key="1">
    <citation type="submission" date="2019-08" db="EMBL/GenBank/DDBJ databases">
        <title>Highly reduced genomes of protist endosymbionts show evolutionary convergence.</title>
        <authorList>
            <person name="George E."/>
            <person name="Husnik F."/>
            <person name="Tashyreva D."/>
            <person name="Prokopchuk G."/>
            <person name="Horak A."/>
            <person name="Kwong W.K."/>
            <person name="Lukes J."/>
            <person name="Keeling P.J."/>
        </authorList>
    </citation>
    <scope>NUCLEOTIDE SEQUENCE [LARGE SCALE GENOMIC DNA]</scope>
    <source>
        <strain evidence="14">1621</strain>
    </source>
</reference>
<dbReference type="InterPro" id="IPR003265">
    <property type="entry name" value="HhH-GPD_domain"/>
</dbReference>
<keyword evidence="3 12" id="KW-0479">Metal-binding</keyword>
<dbReference type="HAMAP" id="MF_00942">
    <property type="entry name" value="Nth"/>
    <property type="match status" value="1"/>
</dbReference>
<dbReference type="Pfam" id="PF00633">
    <property type="entry name" value="HHH"/>
    <property type="match status" value="1"/>
</dbReference>
<evidence type="ECO:0000256" key="7">
    <source>
        <dbReference type="ARBA" id="ARBA00023014"/>
    </source>
</evidence>
<dbReference type="Gene3D" id="1.10.1670.10">
    <property type="entry name" value="Helix-hairpin-Helix base-excision DNA repair enzymes (C-terminal)"/>
    <property type="match status" value="1"/>
</dbReference>
<dbReference type="EMBL" id="CP043312">
    <property type="protein sequence ID" value="QEK39487.1"/>
    <property type="molecule type" value="Genomic_DNA"/>
</dbReference>
<dbReference type="InterPro" id="IPR023170">
    <property type="entry name" value="HhH_base_excis_C"/>
</dbReference>
<dbReference type="NCBIfam" id="TIGR01083">
    <property type="entry name" value="nth"/>
    <property type="match status" value="1"/>
</dbReference>
<evidence type="ECO:0000256" key="3">
    <source>
        <dbReference type="ARBA" id="ARBA00022723"/>
    </source>
</evidence>
<dbReference type="EC" id="4.2.99.18" evidence="12"/>
<evidence type="ECO:0000256" key="5">
    <source>
        <dbReference type="ARBA" id="ARBA00022801"/>
    </source>
</evidence>
<dbReference type="InterPro" id="IPR005759">
    <property type="entry name" value="Nth"/>
</dbReference>
<evidence type="ECO:0000256" key="9">
    <source>
        <dbReference type="ARBA" id="ARBA00023204"/>
    </source>
</evidence>
<feature type="binding site" evidence="12">
    <location>
        <position position="195"/>
    </location>
    <ligand>
        <name>[4Fe-4S] cluster</name>
        <dbReference type="ChEBI" id="CHEBI:49883"/>
    </ligand>
</feature>
<evidence type="ECO:0000256" key="11">
    <source>
        <dbReference type="ARBA" id="ARBA00023295"/>
    </source>
</evidence>
<keyword evidence="4 12" id="KW-0227">DNA damage</keyword>
<protein>
    <recommendedName>
        <fullName evidence="12">Endonuclease III</fullName>
        <ecNumber evidence="12">4.2.99.18</ecNumber>
    </recommendedName>
    <alternativeName>
        <fullName evidence="12">DNA-(apurinic or apyrimidinic site) lyase</fullName>
    </alternativeName>
</protein>
<keyword evidence="11 12" id="KW-0326">Glycosidase</keyword>
<dbReference type="InterPro" id="IPR000445">
    <property type="entry name" value="HhH_motif"/>
</dbReference>
<keyword evidence="2 12" id="KW-0004">4Fe-4S</keyword>
<accession>A0A5C0UI98</accession>
<keyword evidence="8 12" id="KW-0238">DNA-binding</keyword>